<gene>
    <name evidence="4" type="ORF">LHYA1_G008066</name>
</gene>
<feature type="compositionally biased region" description="Basic and acidic residues" evidence="2">
    <location>
        <begin position="214"/>
        <end position="227"/>
    </location>
</feature>
<protein>
    <recommendedName>
        <fullName evidence="3">DUF8035 domain-containing protein</fullName>
    </recommendedName>
</protein>
<evidence type="ECO:0000256" key="2">
    <source>
        <dbReference type="SAM" id="MobiDB-lite"/>
    </source>
</evidence>
<feature type="region of interest" description="Disordered" evidence="2">
    <location>
        <begin position="280"/>
        <end position="334"/>
    </location>
</feature>
<feature type="compositionally biased region" description="Basic and acidic residues" evidence="2">
    <location>
        <begin position="234"/>
        <end position="245"/>
    </location>
</feature>
<reference evidence="4 5" key="1">
    <citation type="submission" date="2018-05" db="EMBL/GenBank/DDBJ databases">
        <title>Genome sequencing and assembly of the regulated plant pathogen Lachnellula willkommii and related sister species for the development of diagnostic species identification markers.</title>
        <authorList>
            <person name="Giroux E."/>
            <person name="Bilodeau G."/>
        </authorList>
    </citation>
    <scope>NUCLEOTIDE SEQUENCE [LARGE SCALE GENOMIC DNA]</scope>
    <source>
        <strain evidence="4 5">CBS 185.66</strain>
    </source>
</reference>
<evidence type="ECO:0000313" key="5">
    <source>
        <dbReference type="Proteomes" id="UP000431533"/>
    </source>
</evidence>
<feature type="region of interest" description="Disordered" evidence="2">
    <location>
        <begin position="484"/>
        <end position="536"/>
    </location>
</feature>
<comment type="caution">
    <text evidence="4">The sequence shown here is derived from an EMBL/GenBank/DDBJ whole genome shotgun (WGS) entry which is preliminary data.</text>
</comment>
<dbReference type="RefSeq" id="XP_031002561.1">
    <property type="nucleotide sequence ID" value="XM_031152987.1"/>
</dbReference>
<feature type="compositionally biased region" description="Basic and acidic residues" evidence="2">
    <location>
        <begin position="196"/>
        <end position="207"/>
    </location>
</feature>
<feature type="compositionally biased region" description="Pro residues" evidence="2">
    <location>
        <begin position="246"/>
        <end position="260"/>
    </location>
</feature>
<evidence type="ECO:0000313" key="4">
    <source>
        <dbReference type="EMBL" id="TVY23773.1"/>
    </source>
</evidence>
<dbReference type="InterPro" id="IPR058348">
    <property type="entry name" value="DUF8035"/>
</dbReference>
<sequence length="657" mass="78401">MSRRGGTVYEERDYYSREGPPPAPPPPPPAPVRTRERERDYEEIDTYSRREREPERGSRPDFLREDYGRPDPGQLVVRERKEETFRRPRSPSPTRSVYRERVITRSPSPPPVRIREQRTERAIQRSPSPPPPVRIREQRTERIIQKSPSPPPFERVRIIERERERSPTPPPERLRARVVETRERIRERSPSPVRSVYRERVVERERTPSPPPVRIRERIVERERERSPSPPRVENIRIRNFERRPSPSPSPSPSPPPTIRAPPIHQEIITHHRHIDHGFEIAHVPSPPPPPRRREKETDIDIHTSRNNTEIDIKQTSSRSRTPQPTSTSLARREKFYDDDSSIFEGERDSLKIRDTKFDISSRRSVSARPDTRERERVRVDIRDDESEGGYYRRRADERAYIGEAYNGATKDWAIVDVPPGTERVQLDGVGGGSEEITWQRYNGVRRSKFIPERDRFPERAPERIPERLPERGVERERERIEIRDDPRREGTGMEIEISSSRRREGGGSYEREYERIEESSDRRIGMPRPPPKARDESLWTEITKDLVSREAIEEMGYDFEETEFFFYIIQYLKYEDVLELVKVTEKIRRERQERIREIERERERIERRDRERDEWERFSKRKEREVPAYDDERIIEREIIYEGGRRGPPPRRGGGW</sequence>
<keyword evidence="1" id="KW-0175">Coiled coil</keyword>
<feature type="compositionally biased region" description="Low complexity" evidence="2">
    <location>
        <begin position="315"/>
        <end position="329"/>
    </location>
</feature>
<feature type="compositionally biased region" description="Basic and acidic residues" evidence="2">
    <location>
        <begin position="33"/>
        <end position="69"/>
    </location>
</feature>
<accession>A0A8H8QVV3</accession>
<feature type="coiled-coil region" evidence="1">
    <location>
        <begin position="582"/>
        <end position="609"/>
    </location>
</feature>
<dbReference type="Pfam" id="PF26118">
    <property type="entry name" value="DUF8035"/>
    <property type="match status" value="1"/>
</dbReference>
<dbReference type="OrthoDB" id="5410752at2759"/>
<name>A0A8H8QVV3_9HELO</name>
<dbReference type="Proteomes" id="UP000431533">
    <property type="component" value="Unassembled WGS sequence"/>
</dbReference>
<evidence type="ECO:0000256" key="1">
    <source>
        <dbReference type="SAM" id="Coils"/>
    </source>
</evidence>
<dbReference type="AlphaFoldDB" id="A0A8H8QVV3"/>
<keyword evidence="5" id="KW-1185">Reference proteome</keyword>
<feature type="compositionally biased region" description="Basic and acidic residues" evidence="2">
    <location>
        <begin position="154"/>
        <end position="189"/>
    </location>
</feature>
<feature type="compositionally biased region" description="Pro residues" evidence="2">
    <location>
        <begin position="19"/>
        <end position="31"/>
    </location>
</feature>
<dbReference type="GeneID" id="41988264"/>
<feature type="compositionally biased region" description="Basic and acidic residues" evidence="2">
    <location>
        <begin position="292"/>
        <end position="313"/>
    </location>
</feature>
<dbReference type="EMBL" id="QGMH01000162">
    <property type="protein sequence ID" value="TVY23773.1"/>
    <property type="molecule type" value="Genomic_DNA"/>
</dbReference>
<evidence type="ECO:0000259" key="3">
    <source>
        <dbReference type="Pfam" id="PF26118"/>
    </source>
</evidence>
<feature type="domain" description="DUF8035" evidence="3">
    <location>
        <begin position="539"/>
        <end position="591"/>
    </location>
</feature>
<dbReference type="PANTHER" id="PTHR48148">
    <property type="entry name" value="KERATINOCYTE PROLINE-RICH PROTEIN"/>
    <property type="match status" value="1"/>
</dbReference>
<feature type="compositionally biased region" description="Basic and acidic residues" evidence="2">
    <location>
        <begin position="134"/>
        <end position="144"/>
    </location>
</feature>
<proteinExistence type="predicted"/>
<feature type="compositionally biased region" description="Basic and acidic residues" evidence="2">
    <location>
        <begin position="113"/>
        <end position="123"/>
    </location>
</feature>
<feature type="compositionally biased region" description="Basic and acidic residues" evidence="2">
    <location>
        <begin position="500"/>
        <end position="525"/>
    </location>
</feature>
<feature type="region of interest" description="Disordered" evidence="2">
    <location>
        <begin position="1"/>
        <end position="262"/>
    </location>
</feature>
<organism evidence="4 5">
    <name type="scientific">Lachnellula hyalina</name>
    <dbReference type="NCBI Taxonomy" id="1316788"/>
    <lineage>
        <taxon>Eukaryota</taxon>
        <taxon>Fungi</taxon>
        <taxon>Dikarya</taxon>
        <taxon>Ascomycota</taxon>
        <taxon>Pezizomycotina</taxon>
        <taxon>Leotiomycetes</taxon>
        <taxon>Helotiales</taxon>
        <taxon>Lachnaceae</taxon>
        <taxon>Lachnellula</taxon>
    </lineage>
</organism>
<feature type="compositionally biased region" description="Basic and acidic residues" evidence="2">
    <location>
        <begin position="77"/>
        <end position="86"/>
    </location>
</feature>
<dbReference type="PANTHER" id="PTHR48148:SF2">
    <property type="entry name" value="PA14 DOMAIN-CONTAINING PROTEIN"/>
    <property type="match status" value="1"/>
</dbReference>